<dbReference type="Pfam" id="PF20693">
    <property type="entry name" value="YobI-ATPase"/>
    <property type="match status" value="1"/>
</dbReference>
<keyword evidence="4" id="KW-1185">Reference proteome</keyword>
<dbReference type="InterPro" id="IPR048428">
    <property type="entry name" value="YobI-NTPase"/>
</dbReference>
<protein>
    <recommendedName>
        <fullName evidence="2">YobI-like P-loop NTPase domain-containing protein</fullName>
    </recommendedName>
</protein>
<dbReference type="OrthoDB" id="1701659at2"/>
<dbReference type="InterPro" id="IPR027417">
    <property type="entry name" value="P-loop_NTPase"/>
</dbReference>
<comment type="caution">
    <text evidence="3">The sequence shown here is derived from an EMBL/GenBank/DDBJ whole genome shotgun (WGS) entry which is preliminary data.</text>
</comment>
<reference evidence="3 4" key="1">
    <citation type="submission" date="2016-01" db="EMBL/GenBank/DDBJ databases">
        <title>Whole genome sequencing of Myroides marinus L41.</title>
        <authorList>
            <person name="Hong K.W."/>
        </authorList>
    </citation>
    <scope>NUCLEOTIDE SEQUENCE [LARGE SCALE GENOMIC DNA]</scope>
    <source>
        <strain evidence="3 4">L41</strain>
    </source>
</reference>
<keyword evidence="1" id="KW-0812">Transmembrane</keyword>
<gene>
    <name evidence="3" type="ORF">AV926_18300</name>
</gene>
<evidence type="ECO:0000256" key="1">
    <source>
        <dbReference type="SAM" id="Phobius"/>
    </source>
</evidence>
<accession>A0A163UKG7</accession>
<feature type="transmembrane region" description="Helical" evidence="1">
    <location>
        <begin position="200"/>
        <end position="218"/>
    </location>
</feature>
<organism evidence="3 4">
    <name type="scientific">Myroides marinus</name>
    <dbReference type="NCBI Taxonomy" id="703342"/>
    <lineage>
        <taxon>Bacteria</taxon>
        <taxon>Pseudomonadati</taxon>
        <taxon>Bacteroidota</taxon>
        <taxon>Flavobacteriia</taxon>
        <taxon>Flavobacteriales</taxon>
        <taxon>Flavobacteriaceae</taxon>
        <taxon>Myroides</taxon>
    </lineage>
</organism>
<sequence length="1232" mass="144790">MKEKFLKLIDSIIEFLESIRYQITNKEQEKLGYTSLSPINTKEDNCHYSKALLWALENRKNEDIKNIALTGPYGAGKSTILKTFQHNYKGKDLQFLNISLATFKEEEPRLNENDEEIKVDKTELLRLIEISILEQIFYHEEDKKIPDSRFKKIKSYSSFNLFVRSIGYLFFAIALYNYINPYFIQTIFKDTPLHNKICDFVHYFGILIIIIGLFFIILKSVRIISAVTINKLKIQNAEIGIGDQLNKSILNHHIDEILYFFSIRPYNVIVIEDLDRFRETEIFTKLRELNLLLNNSEKTKRKEIVFLYAVRDDMFTDKERTKFFDFIIPVIPVINSSNSNEILLKKKKVFDFNLSDSLIEDISFFIDDMRLLHNISNEFYLYSKKLNDTLNQDKLFAIITYKNIYPNDFMQLSYNEGNLYEIFNSKAIFVKNSLKKIDDEINDIKNQIIEYNKLYINNVKDLRLLYLFRVVNTLPEFRSFIVNNDSKSIDKMVEDNNFSYITSDNYQYNKLYAQSYNLISRTTDLSTKFSEIEEKIDPNKSYAEKEKEIIELKNGRISSLKNKINELDKQKTIIRNYKIAELLKSNNFNELNISKDINLKFITILLRNNYIAEDYIDYISLFHEESITRSDYQFHISVKNSIKQPFNFKLFKIEKLLSKINSLDFQTEYILNYDLLDFLLTNQDKYKTQLEAIFNKLKDESDISIDFIKGYFETSQKLDSFINILCDKWDNIWGYIETSVDFTDELKNSIFKSIIDNGNINAIVEISNQSSFTKAILSNPLFLNITENHEKLKEIIEELNILFTQIDFDNSTDEMLSFIYKNQYYQINIDMIVSIINKFGEFNQVDFDNSNFFAIKNSKVEELAKYIDENINTYIENVYLKITSNVNEKEKNLVELLNNKNINNKNKECIITKVKTKISKLSTINNIELYSKILENNLLHPHWANLLHEYSNQDIGEEEDTELEITQSTIDFINVIENAEELSKTKISTDETTKSTYLKFWLKILQTNEIEYLSYNLIIKSNPWLFNSFKFETISDEKIISLINNNCINSTIENFNSLKENSDGLNIYLLEKKKTSYLNILNQLEFDSNDLILVLQSSLLTNSEKLTILSNCSDDVITTNSNLKLLSSILVTDDNLIVNDTILSSILNNNHISVIERLKLFNKNYKNYDLIFIENYLENLGNEYAQITDKSKKARIAKNTDNNQLLNILKSKGYISSFSDIGSYYRVNHKRI</sequence>
<feature type="transmembrane region" description="Helical" evidence="1">
    <location>
        <begin position="161"/>
        <end position="180"/>
    </location>
</feature>
<evidence type="ECO:0000259" key="2">
    <source>
        <dbReference type="Pfam" id="PF20693"/>
    </source>
</evidence>
<dbReference type="SUPFAM" id="SSF52540">
    <property type="entry name" value="P-loop containing nucleoside triphosphate hydrolases"/>
    <property type="match status" value="1"/>
</dbReference>
<dbReference type="Proteomes" id="UP000076630">
    <property type="component" value="Unassembled WGS sequence"/>
</dbReference>
<dbReference type="EMBL" id="LQNU01000110">
    <property type="protein sequence ID" value="KZE73451.1"/>
    <property type="molecule type" value="Genomic_DNA"/>
</dbReference>
<keyword evidence="1" id="KW-1133">Transmembrane helix</keyword>
<name>A0A163UKG7_9FLAO</name>
<dbReference type="AlphaFoldDB" id="A0A163UKG7"/>
<feature type="domain" description="YobI-like P-loop NTPase" evidence="2">
    <location>
        <begin position="48"/>
        <end position="420"/>
    </location>
</feature>
<dbReference type="RefSeq" id="WP_038988349.1">
    <property type="nucleotide sequence ID" value="NZ_JWJO01000096.1"/>
</dbReference>
<evidence type="ECO:0000313" key="3">
    <source>
        <dbReference type="EMBL" id="KZE73451.1"/>
    </source>
</evidence>
<keyword evidence="1" id="KW-0472">Membrane</keyword>
<evidence type="ECO:0000313" key="4">
    <source>
        <dbReference type="Proteomes" id="UP000076630"/>
    </source>
</evidence>
<proteinExistence type="predicted"/>